<comment type="similarity">
    <text evidence="1 9">Belongs to the precorrin methyltransferase family.</text>
</comment>
<evidence type="ECO:0000256" key="6">
    <source>
        <dbReference type="ARBA" id="ARBA00022691"/>
    </source>
</evidence>
<dbReference type="InterPro" id="IPR000878">
    <property type="entry name" value="4pyrrol_Mease"/>
</dbReference>
<dbReference type="InterPro" id="IPR014777">
    <property type="entry name" value="4pyrrole_Mease_sub1"/>
</dbReference>
<dbReference type="GO" id="GO:0019354">
    <property type="term" value="P:siroheme biosynthetic process"/>
    <property type="evidence" value="ECO:0007669"/>
    <property type="project" value="InterPro"/>
</dbReference>
<evidence type="ECO:0000256" key="8">
    <source>
        <dbReference type="ARBA" id="ARBA00079776"/>
    </source>
</evidence>
<dbReference type="AlphaFoldDB" id="A0A6H0WFC0"/>
<keyword evidence="4 9" id="KW-0489">Methyltransferase</keyword>
<dbReference type="SUPFAM" id="SSF69618">
    <property type="entry name" value="HemD-like"/>
    <property type="match status" value="1"/>
</dbReference>
<dbReference type="EC" id="2.1.1.107" evidence="2"/>
<dbReference type="FunFam" id="3.30.950.10:FF:000001">
    <property type="entry name" value="Siroheme synthase"/>
    <property type="match status" value="1"/>
</dbReference>
<evidence type="ECO:0000256" key="9">
    <source>
        <dbReference type="RuleBase" id="RU003960"/>
    </source>
</evidence>
<dbReference type="FunFam" id="3.40.1010.10:FF:000001">
    <property type="entry name" value="Siroheme synthase"/>
    <property type="match status" value="1"/>
</dbReference>
<dbReference type="PANTHER" id="PTHR45790">
    <property type="entry name" value="SIROHEME SYNTHASE-RELATED"/>
    <property type="match status" value="1"/>
</dbReference>
<dbReference type="NCBIfam" id="NF004790">
    <property type="entry name" value="PRK06136.1"/>
    <property type="match status" value="1"/>
</dbReference>
<evidence type="ECO:0000313" key="12">
    <source>
        <dbReference type="EMBL" id="QIW78669.1"/>
    </source>
</evidence>
<gene>
    <name evidence="12" type="primary">cobA</name>
    <name evidence="12" type="ORF">G4P54_01850</name>
</gene>
<keyword evidence="6" id="KW-0949">S-adenosyl-L-methionine</keyword>
<dbReference type="KEGG" id="bteq:G4P54_01850"/>
<dbReference type="Pfam" id="PF02602">
    <property type="entry name" value="HEM4"/>
    <property type="match status" value="1"/>
</dbReference>
<keyword evidence="5 9" id="KW-0808">Transferase</keyword>
<dbReference type="InterPro" id="IPR003043">
    <property type="entry name" value="Uropor_MeTrfase_CS"/>
</dbReference>
<reference evidence="12 13" key="1">
    <citation type="submission" date="2020-02" db="EMBL/GenBank/DDBJ databases">
        <title>Genome sequencing, annotation and comparative genomic analysis of Bacillus tequilensis EA-CB0015, an effective biological control agent against Pseudocercospora fijiensis in banana plants.</title>
        <authorList>
            <person name="Cuellar-Gaviria T.Z."/>
            <person name="Ju K.-S."/>
            <person name="Villegas-Escobar V."/>
        </authorList>
    </citation>
    <scope>NUCLEOTIDE SEQUENCE [LARGE SCALE GENOMIC DNA]</scope>
    <source>
        <strain evidence="12 13">EA-CB0015</strain>
    </source>
</reference>
<evidence type="ECO:0000256" key="3">
    <source>
        <dbReference type="ARBA" id="ARBA00018323"/>
    </source>
</evidence>
<feature type="domain" description="Tetrapyrrole methylase" evidence="10">
    <location>
        <begin position="8"/>
        <end position="219"/>
    </location>
</feature>
<dbReference type="InterPro" id="IPR014776">
    <property type="entry name" value="4pyrrole_Mease_sub2"/>
</dbReference>
<evidence type="ECO:0000313" key="13">
    <source>
        <dbReference type="Proteomes" id="UP000501914"/>
    </source>
</evidence>
<evidence type="ECO:0000256" key="1">
    <source>
        <dbReference type="ARBA" id="ARBA00005879"/>
    </source>
</evidence>
<sequence length="483" mass="53641">MIMKNGIVYFVGAGPGDPGLLTIKGKQALEEADVVLYDRLANPKLLEFASPDCRFIYCGKLPDRHFMKQRDINALLVEKAAQGLTVVRLKGGDPSVFGRVGEEAEALHEHGIRYEMVPGITSGIAAPLYAGIPVTHRDFASSFAMITAHDKSLKGTPNLDWEGLARGVQTLVFYMGVKNLSYICQQLITYGKSPSAPVIVVQWGTWGRQRSVKGTLENIQQKVQEHQITNPAIIVIGDIVNFQTHSWFESKPLIGQHLMVVTHGEDEDPLADKLRASGADVIEWPKWRTERMPANEEILRKIGTFEDIFFTSRRAVCEFFQALASKKVDIRQLTARLSAASEHAETELEKRGFLISAPQPVSEKTLVVGSRHSVKDTQKHKSCSFYMTHENVIDDRFTHMIQRTISESPLHMIICPSKSSVQQLISTGEQIGILPEPSANHPPIVCIGDDTAASAYGFTAVQELDELFAFIQNQQAEKKLVHS</sequence>
<dbReference type="RefSeq" id="WP_167871601.1">
    <property type="nucleotide sequence ID" value="NZ_CP048852.1"/>
</dbReference>
<dbReference type="GO" id="GO:0032259">
    <property type="term" value="P:methylation"/>
    <property type="evidence" value="ECO:0007669"/>
    <property type="project" value="UniProtKB-KW"/>
</dbReference>
<protein>
    <recommendedName>
        <fullName evidence="3">Uroporphyrinogen-III C-methyltransferase</fullName>
        <ecNumber evidence="2">2.1.1.107</ecNumber>
    </recommendedName>
    <alternativeName>
        <fullName evidence="8">Uroporphyrinogen III methylase</fullName>
    </alternativeName>
</protein>
<dbReference type="InterPro" id="IPR006366">
    <property type="entry name" value="CobA/CysG_C"/>
</dbReference>
<proteinExistence type="inferred from homology"/>
<dbReference type="Gene3D" id="3.30.950.10">
    <property type="entry name" value="Methyltransferase, Cobalt-precorrin-4 Transmethylase, Domain 2"/>
    <property type="match status" value="1"/>
</dbReference>
<keyword evidence="7" id="KW-0627">Porphyrin biosynthesis</keyword>
<dbReference type="GO" id="GO:0004851">
    <property type="term" value="F:uroporphyrin-III C-methyltransferase activity"/>
    <property type="evidence" value="ECO:0007669"/>
    <property type="project" value="UniProtKB-EC"/>
</dbReference>
<evidence type="ECO:0000256" key="5">
    <source>
        <dbReference type="ARBA" id="ARBA00022679"/>
    </source>
</evidence>
<dbReference type="InterPro" id="IPR003754">
    <property type="entry name" value="4pyrrol_synth_uPrphyn_synth"/>
</dbReference>
<dbReference type="SUPFAM" id="SSF53790">
    <property type="entry name" value="Tetrapyrrole methylase"/>
    <property type="match status" value="1"/>
</dbReference>
<accession>A0A6H0WFC0</accession>
<dbReference type="Gene3D" id="3.40.50.10090">
    <property type="match status" value="1"/>
</dbReference>
<dbReference type="PROSITE" id="PS00839">
    <property type="entry name" value="SUMT_1"/>
    <property type="match status" value="1"/>
</dbReference>
<dbReference type="NCBIfam" id="TIGR01469">
    <property type="entry name" value="cobA_cysG_Cterm"/>
    <property type="match status" value="1"/>
</dbReference>
<evidence type="ECO:0000259" key="10">
    <source>
        <dbReference type="Pfam" id="PF00590"/>
    </source>
</evidence>
<evidence type="ECO:0000256" key="4">
    <source>
        <dbReference type="ARBA" id="ARBA00022603"/>
    </source>
</evidence>
<feature type="domain" description="Tetrapyrrole biosynthesis uroporphyrinogen III synthase" evidence="11">
    <location>
        <begin position="269"/>
        <end position="354"/>
    </location>
</feature>
<dbReference type="InterPro" id="IPR035996">
    <property type="entry name" value="4pyrrol_Methylase_sf"/>
</dbReference>
<evidence type="ECO:0000256" key="7">
    <source>
        <dbReference type="ARBA" id="ARBA00023244"/>
    </source>
</evidence>
<dbReference type="InterPro" id="IPR036108">
    <property type="entry name" value="4pyrrol_syn_uPrphyn_synt_sf"/>
</dbReference>
<dbReference type="CDD" id="cd11642">
    <property type="entry name" value="SUMT"/>
    <property type="match status" value="1"/>
</dbReference>
<evidence type="ECO:0000259" key="11">
    <source>
        <dbReference type="Pfam" id="PF02602"/>
    </source>
</evidence>
<dbReference type="PROSITE" id="PS00840">
    <property type="entry name" value="SUMT_2"/>
    <property type="match status" value="1"/>
</dbReference>
<dbReference type="GO" id="GO:0004852">
    <property type="term" value="F:uroporphyrinogen-III synthase activity"/>
    <property type="evidence" value="ECO:0007669"/>
    <property type="project" value="InterPro"/>
</dbReference>
<dbReference type="EMBL" id="CP048852">
    <property type="protein sequence ID" value="QIW78669.1"/>
    <property type="molecule type" value="Genomic_DNA"/>
</dbReference>
<dbReference type="Proteomes" id="UP000501914">
    <property type="component" value="Chromosome"/>
</dbReference>
<dbReference type="Gene3D" id="3.40.1010.10">
    <property type="entry name" value="Cobalt-precorrin-4 Transmethylase, Domain 1"/>
    <property type="match status" value="1"/>
</dbReference>
<dbReference type="InterPro" id="IPR050161">
    <property type="entry name" value="Siro_Cobalamin_biosynth"/>
</dbReference>
<dbReference type="PANTHER" id="PTHR45790:SF3">
    <property type="entry name" value="S-ADENOSYL-L-METHIONINE-DEPENDENT UROPORPHYRINOGEN III METHYLTRANSFERASE, CHLOROPLASTIC"/>
    <property type="match status" value="1"/>
</dbReference>
<keyword evidence="13" id="KW-1185">Reference proteome</keyword>
<evidence type="ECO:0000256" key="2">
    <source>
        <dbReference type="ARBA" id="ARBA00012162"/>
    </source>
</evidence>
<dbReference type="Pfam" id="PF00590">
    <property type="entry name" value="TP_methylase"/>
    <property type="match status" value="1"/>
</dbReference>
<name>A0A6H0WFC0_9BACI</name>
<organism evidence="12 13">
    <name type="scientific">Bacillus tequilensis</name>
    <dbReference type="NCBI Taxonomy" id="227866"/>
    <lineage>
        <taxon>Bacteria</taxon>
        <taxon>Bacillati</taxon>
        <taxon>Bacillota</taxon>
        <taxon>Bacilli</taxon>
        <taxon>Bacillales</taxon>
        <taxon>Bacillaceae</taxon>
        <taxon>Bacillus</taxon>
    </lineage>
</organism>